<protein>
    <submittedName>
        <fullName evidence="1">Uncharacterized protein</fullName>
    </submittedName>
</protein>
<dbReference type="PANTHER" id="PTHR32448">
    <property type="entry name" value="OS08G0158400 PROTEIN"/>
    <property type="match status" value="1"/>
</dbReference>
<accession>A0A2P6Q6M1</accession>
<comment type="caution">
    <text evidence="1">The sequence shown here is derived from an EMBL/GenBank/DDBJ whole genome shotgun (WGS) entry which is preliminary data.</text>
</comment>
<dbReference type="STRING" id="74649.A0A2P6Q6M1"/>
<dbReference type="AlphaFoldDB" id="A0A2P6Q6M1"/>
<dbReference type="Gramene" id="PRQ29809">
    <property type="protein sequence ID" value="PRQ29809"/>
    <property type="gene ID" value="RchiOBHm_Chr5g0017861"/>
</dbReference>
<evidence type="ECO:0000313" key="1">
    <source>
        <dbReference type="EMBL" id="PRQ29809.1"/>
    </source>
</evidence>
<proteinExistence type="predicted"/>
<organism evidence="1 2">
    <name type="scientific">Rosa chinensis</name>
    <name type="common">China rose</name>
    <dbReference type="NCBI Taxonomy" id="74649"/>
    <lineage>
        <taxon>Eukaryota</taxon>
        <taxon>Viridiplantae</taxon>
        <taxon>Streptophyta</taxon>
        <taxon>Embryophyta</taxon>
        <taxon>Tracheophyta</taxon>
        <taxon>Spermatophyta</taxon>
        <taxon>Magnoliopsida</taxon>
        <taxon>eudicotyledons</taxon>
        <taxon>Gunneridae</taxon>
        <taxon>Pentapetalae</taxon>
        <taxon>rosids</taxon>
        <taxon>fabids</taxon>
        <taxon>Rosales</taxon>
        <taxon>Rosaceae</taxon>
        <taxon>Rosoideae</taxon>
        <taxon>Rosoideae incertae sedis</taxon>
        <taxon>Rosa</taxon>
    </lineage>
</organism>
<dbReference type="Proteomes" id="UP000238479">
    <property type="component" value="Chromosome 5"/>
</dbReference>
<gene>
    <name evidence="1" type="ORF">RchiOBHm_Chr5g0017861</name>
</gene>
<keyword evidence="2" id="KW-1185">Reference proteome</keyword>
<dbReference type="EMBL" id="PDCK01000043">
    <property type="protein sequence ID" value="PRQ29809.1"/>
    <property type="molecule type" value="Genomic_DNA"/>
</dbReference>
<dbReference type="OMA" id="RYVCTET"/>
<name>A0A2P6Q6M1_ROSCH</name>
<evidence type="ECO:0000313" key="2">
    <source>
        <dbReference type="Proteomes" id="UP000238479"/>
    </source>
</evidence>
<reference evidence="1 2" key="1">
    <citation type="journal article" date="2018" name="Nat. Genet.">
        <title>The Rosa genome provides new insights in the design of modern roses.</title>
        <authorList>
            <person name="Bendahmane M."/>
        </authorList>
    </citation>
    <scope>NUCLEOTIDE SEQUENCE [LARGE SCALE GENOMIC DNA]</scope>
    <source>
        <strain evidence="2">cv. Old Blush</strain>
    </source>
</reference>
<sequence length="159" mass="18455">MPRVKKTTKGTNTVEVSFIGFFLGRSHKLVPLLTKRFPEFGLQSRDSIEMSWINSTVFWADFPLGTPTSVLLNRLKKAPEMFFKNKSDYVKEPIPKAAIETMWQMQLKIGKMAMQWNPYCGRMSEISESLTPFPHRAGNFFMISLRHYLGERNGHREVH</sequence>
<dbReference type="Gene3D" id="3.40.462.20">
    <property type="match status" value="1"/>
</dbReference>